<sequence>MTRKAFKMFLNKGSEAEYQKRHTEIWPELQDLLRDAGVANYSIFLDDETGVLFGVLDCHDETKYQNLPLQPIMQKWWNHMKDLMQTNEDNSPVSISLTEVFYLK</sequence>
<dbReference type="PANTHER" id="PTHR34389">
    <property type="entry name" value="L-RHAMNOSE MUTAROTASE"/>
    <property type="match status" value="1"/>
</dbReference>
<dbReference type="OrthoDB" id="9799608at2"/>
<evidence type="ECO:0000256" key="2">
    <source>
        <dbReference type="ARBA" id="ARBA00023235"/>
    </source>
</evidence>
<evidence type="ECO:0000313" key="7">
    <source>
        <dbReference type="Proteomes" id="UP000028623"/>
    </source>
</evidence>
<keyword evidence="4" id="KW-0684">Rhamnose metabolism</keyword>
<dbReference type="GO" id="GO:0019301">
    <property type="term" value="P:rhamnose catabolic process"/>
    <property type="evidence" value="ECO:0007669"/>
    <property type="project" value="UniProtKB-UniRule"/>
</dbReference>
<dbReference type="Pfam" id="PF05336">
    <property type="entry name" value="rhaM"/>
    <property type="match status" value="1"/>
</dbReference>
<dbReference type="RefSeq" id="WP_034978983.1">
    <property type="nucleotide sequence ID" value="NZ_JPLY01000007.1"/>
</dbReference>
<dbReference type="GO" id="GO:0005737">
    <property type="term" value="C:cytoplasm"/>
    <property type="evidence" value="ECO:0007669"/>
    <property type="project" value="InterPro"/>
</dbReference>
<dbReference type="InterPro" id="IPR011008">
    <property type="entry name" value="Dimeric_a/b-barrel"/>
</dbReference>
<dbReference type="AlphaFoldDB" id="A0A085B792"/>
<evidence type="ECO:0000256" key="1">
    <source>
        <dbReference type="ARBA" id="ARBA00022490"/>
    </source>
</evidence>
<dbReference type="InterPro" id="IPR013448">
    <property type="entry name" value="L-rhamnose_mutarotase"/>
</dbReference>
<dbReference type="NCBIfam" id="TIGR02625">
    <property type="entry name" value="YiiL_rotase"/>
    <property type="match status" value="1"/>
</dbReference>
<evidence type="ECO:0000256" key="4">
    <source>
        <dbReference type="ARBA" id="ARBA00023308"/>
    </source>
</evidence>
<proteinExistence type="inferred from homology"/>
<dbReference type="InterPro" id="IPR008000">
    <property type="entry name" value="Rham/fucose_mutarotase"/>
</dbReference>
<organism evidence="6 7">
    <name type="scientific">Epilithonimonas lactis</name>
    <dbReference type="NCBI Taxonomy" id="421072"/>
    <lineage>
        <taxon>Bacteria</taxon>
        <taxon>Pseudomonadati</taxon>
        <taxon>Bacteroidota</taxon>
        <taxon>Flavobacteriia</taxon>
        <taxon>Flavobacteriales</taxon>
        <taxon>Weeksellaceae</taxon>
        <taxon>Chryseobacterium group</taxon>
        <taxon>Epilithonimonas</taxon>
    </lineage>
</organism>
<dbReference type="EMBL" id="JPLY01000007">
    <property type="protein sequence ID" value="KFC18337.1"/>
    <property type="molecule type" value="Genomic_DNA"/>
</dbReference>
<gene>
    <name evidence="6" type="ORF">IO89_17720</name>
</gene>
<keyword evidence="1" id="KW-0963">Cytoplasm</keyword>
<keyword evidence="7" id="KW-1185">Reference proteome</keyword>
<protein>
    <recommendedName>
        <fullName evidence="5">L-rhamnose mutarotase</fullName>
        <ecNumber evidence="5">5.1.3.32</ecNumber>
    </recommendedName>
</protein>
<dbReference type="EC" id="5.1.3.32" evidence="5"/>
<dbReference type="eggNOG" id="COG3254">
    <property type="taxonomic scope" value="Bacteria"/>
</dbReference>
<keyword evidence="2" id="KW-0413">Isomerase</keyword>
<keyword evidence="3" id="KW-0119">Carbohydrate metabolism</keyword>
<dbReference type="STRING" id="421072.SAMN04488097_3759"/>
<dbReference type="PANTHER" id="PTHR34389:SF2">
    <property type="entry name" value="L-RHAMNOSE MUTAROTASE"/>
    <property type="match status" value="1"/>
</dbReference>
<evidence type="ECO:0000313" key="6">
    <source>
        <dbReference type="EMBL" id="KFC18337.1"/>
    </source>
</evidence>
<evidence type="ECO:0000256" key="3">
    <source>
        <dbReference type="ARBA" id="ARBA00023277"/>
    </source>
</evidence>
<dbReference type="SUPFAM" id="SSF54909">
    <property type="entry name" value="Dimeric alpha+beta barrel"/>
    <property type="match status" value="1"/>
</dbReference>
<dbReference type="Proteomes" id="UP000028623">
    <property type="component" value="Unassembled WGS sequence"/>
</dbReference>
<dbReference type="HAMAP" id="MF_01663">
    <property type="entry name" value="L_rham_rotase"/>
    <property type="match status" value="1"/>
</dbReference>
<dbReference type="Gene3D" id="3.30.70.100">
    <property type="match status" value="1"/>
</dbReference>
<comment type="caution">
    <text evidence="6">The sequence shown here is derived from an EMBL/GenBank/DDBJ whole genome shotgun (WGS) entry which is preliminary data.</text>
</comment>
<evidence type="ECO:0000256" key="5">
    <source>
        <dbReference type="NCBIfam" id="TIGR02625"/>
    </source>
</evidence>
<name>A0A085B792_9FLAO</name>
<dbReference type="GO" id="GO:0062192">
    <property type="term" value="F:L-rhamnose mutarotase activity"/>
    <property type="evidence" value="ECO:0007669"/>
    <property type="project" value="UniProtKB-UniRule"/>
</dbReference>
<reference evidence="6 7" key="1">
    <citation type="submission" date="2014-07" db="EMBL/GenBank/DDBJ databases">
        <title>Epilithonimonas lactis LMG 22401 Genome.</title>
        <authorList>
            <person name="Pipes S.E."/>
            <person name="Stropko S.J."/>
        </authorList>
    </citation>
    <scope>NUCLEOTIDE SEQUENCE [LARGE SCALE GENOMIC DNA]</scope>
    <source>
        <strain evidence="6 7">LMG 24401</strain>
    </source>
</reference>
<accession>A0A085B792</accession>